<dbReference type="PRINTS" id="PR00862">
    <property type="entry name" value="PROLIGOPTASE"/>
</dbReference>
<dbReference type="InterPro" id="IPR001375">
    <property type="entry name" value="Peptidase_S9_cat"/>
</dbReference>
<keyword evidence="4" id="KW-0378">Hydrolase</keyword>
<feature type="region of interest" description="Disordered" evidence="6">
    <location>
        <begin position="1"/>
        <end position="50"/>
    </location>
</feature>
<evidence type="ECO:0000259" key="7">
    <source>
        <dbReference type="Pfam" id="PF00326"/>
    </source>
</evidence>
<dbReference type="GO" id="GO:0005829">
    <property type="term" value="C:cytosol"/>
    <property type="evidence" value="ECO:0007669"/>
    <property type="project" value="TreeGrafter"/>
</dbReference>
<dbReference type="Gene3D" id="2.130.10.120">
    <property type="entry name" value="Prolyl oligopeptidase, N-terminal domain"/>
    <property type="match status" value="1"/>
</dbReference>
<evidence type="ECO:0000256" key="1">
    <source>
        <dbReference type="ARBA" id="ARBA00001070"/>
    </source>
</evidence>
<reference evidence="9 10" key="1">
    <citation type="submission" date="2016-11" db="EMBL/GenBank/DDBJ databases">
        <authorList>
            <person name="Jaros S."/>
            <person name="Januszkiewicz K."/>
            <person name="Wedrychowicz H."/>
        </authorList>
    </citation>
    <scope>NUCLEOTIDE SEQUENCE [LARGE SCALE GENOMIC DNA]</scope>
    <source>
        <strain evidence="9 10">DSM 9297</strain>
    </source>
</reference>
<dbReference type="SUPFAM" id="SSF53474">
    <property type="entry name" value="alpha/beta-Hydrolases"/>
    <property type="match status" value="1"/>
</dbReference>
<organism evidence="9 10">
    <name type="scientific">Halobaculum gomorrense</name>
    <dbReference type="NCBI Taxonomy" id="43928"/>
    <lineage>
        <taxon>Archaea</taxon>
        <taxon>Methanobacteriati</taxon>
        <taxon>Methanobacteriota</taxon>
        <taxon>Stenosarchaea group</taxon>
        <taxon>Halobacteria</taxon>
        <taxon>Halobacteriales</taxon>
        <taxon>Haloferacaceae</taxon>
        <taxon>Halobaculum</taxon>
    </lineage>
</organism>
<feature type="compositionally biased region" description="Basic and acidic residues" evidence="6">
    <location>
        <begin position="29"/>
        <end position="42"/>
    </location>
</feature>
<name>A0A1M5KZN6_9EURY</name>
<feature type="compositionally biased region" description="Low complexity" evidence="6">
    <location>
        <begin position="207"/>
        <end position="216"/>
    </location>
</feature>
<evidence type="ECO:0000256" key="6">
    <source>
        <dbReference type="SAM" id="MobiDB-lite"/>
    </source>
</evidence>
<evidence type="ECO:0000256" key="2">
    <source>
        <dbReference type="ARBA" id="ARBA00011897"/>
    </source>
</evidence>
<dbReference type="GO" id="GO:0006508">
    <property type="term" value="P:proteolysis"/>
    <property type="evidence" value="ECO:0007669"/>
    <property type="project" value="UniProtKB-KW"/>
</dbReference>
<evidence type="ECO:0000256" key="3">
    <source>
        <dbReference type="ARBA" id="ARBA00022670"/>
    </source>
</evidence>
<keyword evidence="5" id="KW-0720">Serine protease</keyword>
<protein>
    <recommendedName>
        <fullName evidence="2">prolyl oligopeptidase</fullName>
        <ecNumber evidence="2">3.4.21.26</ecNumber>
    </recommendedName>
</protein>
<feature type="region of interest" description="Disordered" evidence="6">
    <location>
        <begin position="198"/>
        <end position="219"/>
    </location>
</feature>
<dbReference type="SUPFAM" id="SSF50993">
    <property type="entry name" value="Peptidase/esterase 'gauge' domain"/>
    <property type="match status" value="1"/>
</dbReference>
<keyword evidence="10" id="KW-1185">Reference proteome</keyword>
<evidence type="ECO:0000256" key="5">
    <source>
        <dbReference type="ARBA" id="ARBA00022825"/>
    </source>
</evidence>
<feature type="domain" description="Peptidase S9A N-terminal" evidence="8">
    <location>
        <begin position="27"/>
        <end position="451"/>
    </location>
</feature>
<dbReference type="RefSeq" id="WP_079991464.1">
    <property type="nucleotide sequence ID" value="NZ_FQWV01000001.1"/>
</dbReference>
<dbReference type="Gene3D" id="3.40.50.1820">
    <property type="entry name" value="alpha/beta hydrolase"/>
    <property type="match status" value="1"/>
</dbReference>
<comment type="catalytic activity">
    <reaction evidence="1">
        <text>Hydrolysis of Pro-|-Xaa &gt;&gt; Ala-|-Xaa in oligopeptides.</text>
        <dbReference type="EC" id="3.4.21.26"/>
    </reaction>
</comment>
<dbReference type="STRING" id="43928.SAMN05443636_0706"/>
<dbReference type="EMBL" id="FQWV01000001">
    <property type="protein sequence ID" value="SHG58211.1"/>
    <property type="molecule type" value="Genomic_DNA"/>
</dbReference>
<dbReference type="GO" id="GO:0004252">
    <property type="term" value="F:serine-type endopeptidase activity"/>
    <property type="evidence" value="ECO:0007669"/>
    <property type="project" value="UniProtKB-EC"/>
</dbReference>
<dbReference type="PANTHER" id="PTHR42881:SF2">
    <property type="entry name" value="PROLYL ENDOPEPTIDASE"/>
    <property type="match status" value="1"/>
</dbReference>
<evidence type="ECO:0000313" key="9">
    <source>
        <dbReference type="EMBL" id="SHG58211.1"/>
    </source>
</evidence>
<dbReference type="InterPro" id="IPR029058">
    <property type="entry name" value="AB_hydrolase_fold"/>
</dbReference>
<feature type="compositionally biased region" description="Low complexity" evidence="6">
    <location>
        <begin position="1"/>
        <end position="13"/>
    </location>
</feature>
<evidence type="ECO:0000259" key="8">
    <source>
        <dbReference type="Pfam" id="PF02897"/>
    </source>
</evidence>
<dbReference type="AlphaFoldDB" id="A0A1M5KZN6"/>
<gene>
    <name evidence="9" type="ORF">SAMN05443636_0706</name>
</gene>
<evidence type="ECO:0000313" key="10">
    <source>
        <dbReference type="Proteomes" id="UP000184357"/>
    </source>
</evidence>
<dbReference type="OrthoDB" id="31240at2157"/>
<dbReference type="InterPro" id="IPR002470">
    <property type="entry name" value="Peptidase_S9A"/>
</dbReference>
<evidence type="ECO:0000256" key="4">
    <source>
        <dbReference type="ARBA" id="ARBA00022801"/>
    </source>
</evidence>
<dbReference type="PANTHER" id="PTHR42881">
    <property type="entry name" value="PROLYL ENDOPEPTIDASE"/>
    <property type="match status" value="1"/>
</dbReference>
<dbReference type="EC" id="3.4.21.26" evidence="2"/>
<proteinExistence type="predicted"/>
<dbReference type="Pfam" id="PF02897">
    <property type="entry name" value="Peptidase_S9_N"/>
    <property type="match status" value="1"/>
</dbReference>
<dbReference type="Pfam" id="PF00326">
    <property type="entry name" value="Peptidase_S9"/>
    <property type="match status" value="1"/>
</dbReference>
<accession>A0A1M5KZN6</accession>
<sequence length="729" mass="78379">MTDNDSGAEAAAGTGDGGDGRGQATPPETPRRPVTDDLHGESITDPYRWLEGDDAEVSEWTDAQNRYAEAVLDTSHREALAERFESLGRVGQYGPVTPAGDRLFQEVKRPDDEQPGLYAYDDPEAIGTDEGTALVDPNGWAGDGTVSMDWFVPGPEGAYLAYGVAEGGDEQYDVRIVDVATAEVVETVEGAGRTQEGGFAWVEGDPTDGSDTTGDATDPRGFYYVTTGGADGDEGADGQLDKAIRYHEFGSDSVPADDRVVADDVGETTWPTLVTDGDALIAGYVEGWERSDVYGYRGDPAAADLEPVLTGYDAVFTPTIDGDRGRLLLATDHGADFSRVLAAPLADALAGEAADPAAYDELVPETDAVLRSVELAGDRILAHYHRDASSELAVLDADGEREQTVDLPAFPSVAGVHGASDDPEAYLTVQSFADPPSVRRVDLGDGTTETLCRQSTAVEVDIEVSQERFESADGTEVPAFVVRRSDVEPDGDNPALLTGYGGFRVNRTPTFDRFRLPFLAAGGVFVLATLRGGTEYGEPWHEAGRRGNKQRVFDDALAVADGLAETGWADPDRIGVTGGSNGGLLVGALITRQPERFAVALCHVPLLDMLRFHRFLLGASWTTEYGHPEEDPEAFAYLRKYSPYHNAPEADYPPTMFTTALGDTRVHPSHARKMTALVQERNTGDESIVLRVEDDAGHGVGKPTSMQVRENSERWGFVFERMGIDPESR</sequence>
<dbReference type="InterPro" id="IPR023302">
    <property type="entry name" value="Pept_S9A_N"/>
</dbReference>
<feature type="domain" description="Peptidase S9 prolyl oligopeptidase catalytic" evidence="7">
    <location>
        <begin position="510"/>
        <end position="723"/>
    </location>
</feature>
<keyword evidence="3" id="KW-0645">Protease</keyword>
<dbReference type="InterPro" id="IPR051167">
    <property type="entry name" value="Prolyl_oligopep/macrocyclase"/>
</dbReference>
<dbReference type="Proteomes" id="UP000184357">
    <property type="component" value="Unassembled WGS sequence"/>
</dbReference>
<dbReference type="GO" id="GO:0070012">
    <property type="term" value="F:oligopeptidase activity"/>
    <property type="evidence" value="ECO:0007669"/>
    <property type="project" value="TreeGrafter"/>
</dbReference>